<dbReference type="Gene3D" id="3.90.550.10">
    <property type="entry name" value="Spore Coat Polysaccharide Biosynthesis Protein SpsA, Chain A"/>
    <property type="match status" value="1"/>
</dbReference>
<dbReference type="RefSeq" id="WP_129131399.1">
    <property type="nucleotide sequence ID" value="NZ_SDHW01000003.1"/>
</dbReference>
<dbReference type="PANTHER" id="PTHR22916">
    <property type="entry name" value="GLYCOSYLTRANSFERASE"/>
    <property type="match status" value="1"/>
</dbReference>
<feature type="domain" description="Glycosyltransferase 2-like" evidence="1">
    <location>
        <begin position="8"/>
        <end position="139"/>
    </location>
</feature>
<dbReference type="InterPro" id="IPR001173">
    <property type="entry name" value="Glyco_trans_2-like"/>
</dbReference>
<dbReference type="PANTHER" id="PTHR22916:SF3">
    <property type="entry name" value="UDP-GLCNAC:BETAGAL BETA-1,3-N-ACETYLGLUCOSAMINYLTRANSFERASE-LIKE PROTEIN 1"/>
    <property type="match status" value="1"/>
</dbReference>
<sequence length="268" mass="31635">MMLDFYLLIPCYNNVEGLIRSLRSVVYPKGKCRILLVDDGSTVPVTMELLPEDVLQRLQIEIIRFNENKGITEALNTGLRLILQRNDALYTARLDCGDVCREERFEKQVKFLNENTYMSLLGSLCLFVDPVKKIRFVYKAAEKHYVIRKQMHLKCSFIHPTVMYRNESLKQTALYPYNFPYAEDYAFFFELMKKFQTHILQEMLVETEINTQGISAQKRRQQIKSKTKIIKHYGFNKLLTCVGLLRQYLLLLLPYKLITPIKRFIFPH</sequence>
<proteinExistence type="predicted"/>
<dbReference type="EMBL" id="SDHW01000003">
    <property type="protein sequence ID" value="RXK60025.1"/>
    <property type="molecule type" value="Genomic_DNA"/>
</dbReference>
<dbReference type="InterPro" id="IPR029044">
    <property type="entry name" value="Nucleotide-diphossugar_trans"/>
</dbReference>
<protein>
    <submittedName>
        <fullName evidence="2">Glycosyltransferase</fullName>
    </submittedName>
</protein>
<accession>A0A4Q1CIS3</accession>
<evidence type="ECO:0000313" key="3">
    <source>
        <dbReference type="Proteomes" id="UP000290204"/>
    </source>
</evidence>
<name>A0A4Q1CIS3_9BACT</name>
<dbReference type="Pfam" id="PF00535">
    <property type="entry name" value="Glycos_transf_2"/>
    <property type="match status" value="1"/>
</dbReference>
<gene>
    <name evidence="2" type="ORF">ESA94_13335</name>
</gene>
<dbReference type="SUPFAM" id="SSF53448">
    <property type="entry name" value="Nucleotide-diphospho-sugar transferases"/>
    <property type="match status" value="1"/>
</dbReference>
<evidence type="ECO:0000259" key="1">
    <source>
        <dbReference type="Pfam" id="PF00535"/>
    </source>
</evidence>
<dbReference type="AlphaFoldDB" id="A0A4Q1CIS3"/>
<organism evidence="2 3">
    <name type="scientific">Lacibacter luteus</name>
    <dbReference type="NCBI Taxonomy" id="2508719"/>
    <lineage>
        <taxon>Bacteria</taxon>
        <taxon>Pseudomonadati</taxon>
        <taxon>Bacteroidota</taxon>
        <taxon>Chitinophagia</taxon>
        <taxon>Chitinophagales</taxon>
        <taxon>Chitinophagaceae</taxon>
        <taxon>Lacibacter</taxon>
    </lineage>
</organism>
<evidence type="ECO:0000313" key="2">
    <source>
        <dbReference type="EMBL" id="RXK60025.1"/>
    </source>
</evidence>
<keyword evidence="3" id="KW-1185">Reference proteome</keyword>
<dbReference type="OrthoDB" id="9815829at2"/>
<keyword evidence="2" id="KW-0808">Transferase</keyword>
<comment type="caution">
    <text evidence="2">The sequence shown here is derived from an EMBL/GenBank/DDBJ whole genome shotgun (WGS) entry which is preliminary data.</text>
</comment>
<dbReference type="Proteomes" id="UP000290204">
    <property type="component" value="Unassembled WGS sequence"/>
</dbReference>
<reference evidence="2 3" key="1">
    <citation type="submission" date="2019-01" db="EMBL/GenBank/DDBJ databases">
        <title>Lacibacter sp. strain TTM-7.</title>
        <authorList>
            <person name="Chen W.-M."/>
        </authorList>
    </citation>
    <scope>NUCLEOTIDE SEQUENCE [LARGE SCALE GENOMIC DNA]</scope>
    <source>
        <strain evidence="2 3">TTM-7</strain>
    </source>
</reference>
<dbReference type="GO" id="GO:0016758">
    <property type="term" value="F:hexosyltransferase activity"/>
    <property type="evidence" value="ECO:0007669"/>
    <property type="project" value="UniProtKB-ARBA"/>
</dbReference>